<dbReference type="PROSITE" id="PS50956">
    <property type="entry name" value="HTH_ASNC_2"/>
    <property type="match status" value="1"/>
</dbReference>
<dbReference type="PROSITE" id="PS00519">
    <property type="entry name" value="HTH_ASNC_1"/>
    <property type="match status" value="1"/>
</dbReference>
<dbReference type="Pfam" id="PF13412">
    <property type="entry name" value="HTH_24"/>
    <property type="match status" value="1"/>
</dbReference>
<evidence type="ECO:0000313" key="6">
    <source>
        <dbReference type="Proteomes" id="UP001492541"/>
    </source>
</evidence>
<dbReference type="InterPro" id="IPR000485">
    <property type="entry name" value="AsnC-type_HTH_dom"/>
</dbReference>
<gene>
    <name evidence="5" type="ORF">LPQ35_04630</name>
</gene>
<keyword evidence="2" id="KW-0238">DNA-binding</keyword>
<dbReference type="PRINTS" id="PR00033">
    <property type="entry name" value="HTHASNC"/>
</dbReference>
<dbReference type="PANTHER" id="PTHR30154:SF34">
    <property type="entry name" value="TRANSCRIPTIONAL REGULATOR AZLB"/>
    <property type="match status" value="1"/>
</dbReference>
<name>A0ABZ3H530_GEOAI</name>
<dbReference type="SUPFAM" id="SSF46785">
    <property type="entry name" value="Winged helix' DNA-binding domain"/>
    <property type="match status" value="1"/>
</dbReference>
<evidence type="ECO:0000259" key="4">
    <source>
        <dbReference type="PROSITE" id="PS50956"/>
    </source>
</evidence>
<dbReference type="InterPro" id="IPR011017">
    <property type="entry name" value="TRASH_dom"/>
</dbReference>
<dbReference type="EMBL" id="CP087714">
    <property type="protein sequence ID" value="XAT64655.1"/>
    <property type="molecule type" value="Genomic_DNA"/>
</dbReference>
<dbReference type="GeneID" id="90448945"/>
<sequence>MRLDEYDLKILELLRENSRLSYSDIGKALGMTRQTVKSRIEKLEQEGIIRKYTIEIEISAGKGNEFLAILSDVPDEKDFAEIFRIGKRKYLVRALVEKADELAKLCEKYEFEQIFPVIERRRGNELSKIPLSFRCDYCGKEAFERPLMYKRHNRVYVFCCPTCLDMFRESNYDS</sequence>
<dbReference type="SMART" id="SM00746">
    <property type="entry name" value="TRASH"/>
    <property type="match status" value="1"/>
</dbReference>
<evidence type="ECO:0000313" key="5">
    <source>
        <dbReference type="EMBL" id="XAT64655.1"/>
    </source>
</evidence>
<keyword evidence="3" id="KW-0804">Transcription</keyword>
<protein>
    <submittedName>
        <fullName evidence="5">Winged helix-turn-helix transcriptional regulator</fullName>
    </submittedName>
</protein>
<dbReference type="RefSeq" id="WP_193807937.1">
    <property type="nucleotide sequence ID" value="NZ_CP087714.1"/>
</dbReference>
<keyword evidence="6" id="KW-1185">Reference proteome</keyword>
<dbReference type="CDD" id="cd00090">
    <property type="entry name" value="HTH_ARSR"/>
    <property type="match status" value="1"/>
</dbReference>
<dbReference type="InterPro" id="IPR036388">
    <property type="entry name" value="WH-like_DNA-bd_sf"/>
</dbReference>
<feature type="domain" description="HTH asnC-type" evidence="4">
    <location>
        <begin position="3"/>
        <end position="63"/>
    </location>
</feature>
<accession>A0ABZ3H530</accession>
<dbReference type="Proteomes" id="UP001492541">
    <property type="component" value="Chromosome"/>
</dbReference>
<dbReference type="InterPro" id="IPR019888">
    <property type="entry name" value="Tscrpt_reg_AsnC-like"/>
</dbReference>
<dbReference type="InterPro" id="IPR011991">
    <property type="entry name" value="ArsR-like_HTH"/>
</dbReference>
<dbReference type="InterPro" id="IPR036390">
    <property type="entry name" value="WH_DNA-bd_sf"/>
</dbReference>
<dbReference type="SMART" id="SM00344">
    <property type="entry name" value="HTH_ASNC"/>
    <property type="match status" value="1"/>
</dbReference>
<dbReference type="InterPro" id="IPR019885">
    <property type="entry name" value="Tscrpt_reg_HTH_AsnC-type_CS"/>
</dbReference>
<dbReference type="Gene3D" id="1.10.10.10">
    <property type="entry name" value="Winged helix-like DNA-binding domain superfamily/Winged helix DNA-binding domain"/>
    <property type="match status" value="1"/>
</dbReference>
<proteinExistence type="predicted"/>
<reference evidence="5 6" key="1">
    <citation type="submission" date="2021-11" db="EMBL/GenBank/DDBJ databases">
        <title>Whole genome of Geoglobus acetivorans.</title>
        <authorList>
            <person name="Liu D."/>
        </authorList>
    </citation>
    <scope>NUCLEOTIDE SEQUENCE [LARGE SCALE GENOMIC DNA]</scope>
    <source>
        <strain evidence="5 6">SBH6</strain>
    </source>
</reference>
<evidence type="ECO:0000256" key="2">
    <source>
        <dbReference type="ARBA" id="ARBA00023125"/>
    </source>
</evidence>
<dbReference type="InterPro" id="IPR013603">
    <property type="entry name" value="TRASH_TR_C_prok"/>
</dbReference>
<organism evidence="5 6">
    <name type="scientific">Geoglobus acetivorans</name>
    <dbReference type="NCBI Taxonomy" id="565033"/>
    <lineage>
        <taxon>Archaea</taxon>
        <taxon>Methanobacteriati</taxon>
        <taxon>Methanobacteriota</taxon>
        <taxon>Archaeoglobi</taxon>
        <taxon>Archaeoglobales</taxon>
        <taxon>Archaeoglobaceae</taxon>
        <taxon>Geoglobus</taxon>
    </lineage>
</organism>
<evidence type="ECO:0000256" key="1">
    <source>
        <dbReference type="ARBA" id="ARBA00023015"/>
    </source>
</evidence>
<dbReference type="PANTHER" id="PTHR30154">
    <property type="entry name" value="LEUCINE-RESPONSIVE REGULATORY PROTEIN"/>
    <property type="match status" value="1"/>
</dbReference>
<keyword evidence="1" id="KW-0805">Transcription regulation</keyword>
<dbReference type="Pfam" id="PF08394">
    <property type="entry name" value="Arc_trans_TRASH"/>
    <property type="match status" value="1"/>
</dbReference>
<evidence type="ECO:0000256" key="3">
    <source>
        <dbReference type="ARBA" id="ARBA00023163"/>
    </source>
</evidence>